<dbReference type="PANTHER" id="PTHR10344">
    <property type="entry name" value="THYMIDYLATE KINASE"/>
    <property type="match status" value="1"/>
</dbReference>
<sequence>MAPTLQERHGGGRLRSVALVGIDGSGKTTQAHRLADALTSAGVPATYWQNAGGRRWFSRLARKLGRRDAQRLLGRDGMLFAESALRWLAIARALLRSRLRSRVAVMDRYAVCQYASIRAHGGGRRWEGLARVLYRLFPPPDVTFLLAVEPGEAYRRIEARGTDHENIDFLAAGVAAYRSLPEFAGFVVVDANRSPDEVTRAIQRGLRDWLPAEDVPPDPAPDPAPDRCAAASRPDAAGPGDRLGAVGGGGKVGRDGSIDG</sequence>
<feature type="region of interest" description="Disordered" evidence="5">
    <location>
        <begin position="210"/>
        <end position="260"/>
    </location>
</feature>
<evidence type="ECO:0000256" key="2">
    <source>
        <dbReference type="ARBA" id="ARBA00017144"/>
    </source>
</evidence>
<evidence type="ECO:0000256" key="4">
    <source>
        <dbReference type="ARBA" id="ARBA00022840"/>
    </source>
</evidence>
<dbReference type="GO" id="GO:0016301">
    <property type="term" value="F:kinase activity"/>
    <property type="evidence" value="ECO:0007669"/>
    <property type="project" value="UniProtKB-KW"/>
</dbReference>
<proteinExistence type="inferred from homology"/>
<name>A0ABS0H476_9ACTN</name>
<evidence type="ECO:0000256" key="1">
    <source>
        <dbReference type="ARBA" id="ARBA00009776"/>
    </source>
</evidence>
<dbReference type="InterPro" id="IPR039430">
    <property type="entry name" value="Thymidylate_kin-like_dom"/>
</dbReference>
<keyword evidence="7" id="KW-0808">Transferase</keyword>
<dbReference type="EMBL" id="JADPUN010000262">
    <property type="protein sequence ID" value="MBF9133260.1"/>
    <property type="molecule type" value="Genomic_DNA"/>
</dbReference>
<reference evidence="7 8" key="1">
    <citation type="submission" date="2020-11" db="EMBL/GenBank/DDBJ databases">
        <title>A novel isolate from a Black sea contaminated sediment with potential to produce alkanes: Plantactinospora alkalitolerans sp. nov.</title>
        <authorList>
            <person name="Carro L."/>
            <person name="Veyisoglu A."/>
            <person name="Guven K."/>
            <person name="Schumann P."/>
            <person name="Klenk H.-P."/>
            <person name="Sahin N."/>
        </authorList>
    </citation>
    <scope>NUCLEOTIDE SEQUENCE [LARGE SCALE GENOMIC DNA]</scope>
    <source>
        <strain evidence="7 8">S1510</strain>
    </source>
</reference>
<dbReference type="Proteomes" id="UP000638560">
    <property type="component" value="Unassembled WGS sequence"/>
</dbReference>
<keyword evidence="7" id="KW-0418">Kinase</keyword>
<evidence type="ECO:0000313" key="8">
    <source>
        <dbReference type="Proteomes" id="UP000638560"/>
    </source>
</evidence>
<keyword evidence="4" id="KW-0067">ATP-binding</keyword>
<keyword evidence="8" id="KW-1185">Reference proteome</keyword>
<protein>
    <recommendedName>
        <fullName evidence="2">Thymidylate kinase</fullName>
    </recommendedName>
</protein>
<feature type="compositionally biased region" description="Low complexity" evidence="5">
    <location>
        <begin position="226"/>
        <end position="244"/>
    </location>
</feature>
<dbReference type="PANTHER" id="PTHR10344:SF4">
    <property type="entry name" value="UMP-CMP KINASE 2, MITOCHONDRIAL"/>
    <property type="match status" value="1"/>
</dbReference>
<dbReference type="CDD" id="cd01672">
    <property type="entry name" value="TMPK"/>
    <property type="match status" value="1"/>
</dbReference>
<dbReference type="RefSeq" id="WP_196204773.1">
    <property type="nucleotide sequence ID" value="NZ_JADPUN010000262.1"/>
</dbReference>
<evidence type="ECO:0000259" key="6">
    <source>
        <dbReference type="Pfam" id="PF02223"/>
    </source>
</evidence>
<dbReference type="Gene3D" id="3.40.50.300">
    <property type="entry name" value="P-loop containing nucleotide triphosphate hydrolases"/>
    <property type="match status" value="1"/>
</dbReference>
<evidence type="ECO:0000313" key="7">
    <source>
        <dbReference type="EMBL" id="MBF9133260.1"/>
    </source>
</evidence>
<feature type="domain" description="Thymidylate kinase-like" evidence="6">
    <location>
        <begin position="21"/>
        <end position="202"/>
    </location>
</feature>
<dbReference type="SUPFAM" id="SSF52540">
    <property type="entry name" value="P-loop containing nucleoside triphosphate hydrolases"/>
    <property type="match status" value="1"/>
</dbReference>
<evidence type="ECO:0000256" key="3">
    <source>
        <dbReference type="ARBA" id="ARBA00022741"/>
    </source>
</evidence>
<dbReference type="InterPro" id="IPR027417">
    <property type="entry name" value="P-loop_NTPase"/>
</dbReference>
<evidence type="ECO:0000256" key="5">
    <source>
        <dbReference type="SAM" id="MobiDB-lite"/>
    </source>
</evidence>
<accession>A0ABS0H476</accession>
<comment type="caution">
    <text evidence="7">The sequence shown here is derived from an EMBL/GenBank/DDBJ whole genome shotgun (WGS) entry which is preliminary data.</text>
</comment>
<keyword evidence="3" id="KW-0547">Nucleotide-binding</keyword>
<comment type="similarity">
    <text evidence="1">Belongs to the thymidylate kinase family.</text>
</comment>
<gene>
    <name evidence="7" type="ORF">I0C86_30490</name>
</gene>
<dbReference type="Pfam" id="PF02223">
    <property type="entry name" value="Thymidylate_kin"/>
    <property type="match status" value="1"/>
</dbReference>
<organism evidence="7 8">
    <name type="scientific">Plantactinospora alkalitolerans</name>
    <dbReference type="NCBI Taxonomy" id="2789879"/>
    <lineage>
        <taxon>Bacteria</taxon>
        <taxon>Bacillati</taxon>
        <taxon>Actinomycetota</taxon>
        <taxon>Actinomycetes</taxon>
        <taxon>Micromonosporales</taxon>
        <taxon>Micromonosporaceae</taxon>
        <taxon>Plantactinospora</taxon>
    </lineage>
</organism>